<dbReference type="Gene3D" id="1.10.150.240">
    <property type="entry name" value="Putative phosphatase, domain 2"/>
    <property type="match status" value="1"/>
</dbReference>
<dbReference type="RefSeq" id="WP_202768682.1">
    <property type="nucleotide sequence ID" value="NZ_JAESWA010000023.1"/>
</dbReference>
<dbReference type="AlphaFoldDB" id="A0A937FHS6"/>
<dbReference type="PANTHER" id="PTHR43434:SF1">
    <property type="entry name" value="PHOSPHOGLYCOLATE PHOSPHATASE"/>
    <property type="match status" value="1"/>
</dbReference>
<dbReference type="InterPro" id="IPR041492">
    <property type="entry name" value="HAD_2"/>
</dbReference>
<dbReference type="Proteomes" id="UP000623681">
    <property type="component" value="Unassembled WGS sequence"/>
</dbReference>
<dbReference type="NCBIfam" id="TIGR01549">
    <property type="entry name" value="HAD-SF-IA-v1"/>
    <property type="match status" value="1"/>
</dbReference>
<dbReference type="InterPro" id="IPR050155">
    <property type="entry name" value="HAD-like_hydrolase_sf"/>
</dbReference>
<dbReference type="SFLD" id="SFLDS00003">
    <property type="entry name" value="Haloacid_Dehalogenase"/>
    <property type="match status" value="1"/>
</dbReference>
<dbReference type="FunFam" id="3.40.50.1000:FF:000022">
    <property type="entry name" value="Phosphoglycolate phosphatase"/>
    <property type="match status" value="1"/>
</dbReference>
<proteinExistence type="predicted"/>
<accession>A0A937FHS6</accession>
<dbReference type="NCBIfam" id="TIGR01662">
    <property type="entry name" value="HAD-SF-IIIA"/>
    <property type="match status" value="1"/>
</dbReference>
<dbReference type="InterPro" id="IPR023214">
    <property type="entry name" value="HAD_sf"/>
</dbReference>
<protein>
    <submittedName>
        <fullName evidence="1">HAD family hydrolase</fullName>
    </submittedName>
</protein>
<evidence type="ECO:0000313" key="2">
    <source>
        <dbReference type="Proteomes" id="UP000623681"/>
    </source>
</evidence>
<organism evidence="1 2">
    <name type="scientific">Clostridium paridis</name>
    <dbReference type="NCBI Taxonomy" id="2803863"/>
    <lineage>
        <taxon>Bacteria</taxon>
        <taxon>Bacillati</taxon>
        <taxon>Bacillota</taxon>
        <taxon>Clostridia</taxon>
        <taxon>Eubacteriales</taxon>
        <taxon>Clostridiaceae</taxon>
        <taxon>Clostridium</taxon>
    </lineage>
</organism>
<dbReference type="GO" id="GO:0006281">
    <property type="term" value="P:DNA repair"/>
    <property type="evidence" value="ECO:0007669"/>
    <property type="project" value="TreeGrafter"/>
</dbReference>
<dbReference type="InterPro" id="IPR036412">
    <property type="entry name" value="HAD-like_sf"/>
</dbReference>
<dbReference type="Pfam" id="PF13419">
    <property type="entry name" value="HAD_2"/>
    <property type="match status" value="1"/>
</dbReference>
<dbReference type="InterPro" id="IPR023198">
    <property type="entry name" value="PGP-like_dom2"/>
</dbReference>
<dbReference type="Gene3D" id="3.40.50.1000">
    <property type="entry name" value="HAD superfamily/HAD-like"/>
    <property type="match status" value="1"/>
</dbReference>
<evidence type="ECO:0000313" key="1">
    <source>
        <dbReference type="EMBL" id="MBL4933265.1"/>
    </source>
</evidence>
<dbReference type="PANTHER" id="PTHR43434">
    <property type="entry name" value="PHOSPHOGLYCOLATE PHOSPHATASE"/>
    <property type="match status" value="1"/>
</dbReference>
<reference evidence="1" key="1">
    <citation type="submission" date="2021-01" db="EMBL/GenBank/DDBJ databases">
        <title>Genome public.</title>
        <authorList>
            <person name="Liu C."/>
            <person name="Sun Q."/>
        </authorList>
    </citation>
    <scope>NUCLEOTIDE SEQUENCE</scope>
    <source>
        <strain evidence="1">YIM B02565</strain>
    </source>
</reference>
<dbReference type="InterPro" id="IPR006439">
    <property type="entry name" value="HAD-SF_hydro_IA"/>
</dbReference>
<dbReference type="SUPFAM" id="SSF56784">
    <property type="entry name" value="HAD-like"/>
    <property type="match status" value="1"/>
</dbReference>
<dbReference type="SFLD" id="SFLDG01129">
    <property type="entry name" value="C1.5:_HAD__Beta-PGM__Phosphata"/>
    <property type="match status" value="1"/>
</dbReference>
<sequence length="216" mass="24243">MEKCNTIIFDLDGTLLDTLDDLTDSVNYSLARHGFSCREKDEVRRFVGNGVARLIELAIPDGRSNPKYDICLADFKEHYSKNKQNKTNAYNGIMELLEKLSKENYKLAIVSNKFDKAVKELNQIYFGEYIKVAIGQSEHIAKKPAPDTVYMALEELGSKTDNSIYVGDSEVDVKTAKNSGIKCVGVTWGFRGREVLEDKGADYIIDKPSDLLEIIA</sequence>
<name>A0A937FHS6_9CLOT</name>
<comment type="caution">
    <text evidence="1">The sequence shown here is derived from an EMBL/GenBank/DDBJ whole genome shotgun (WGS) entry which is preliminary data.</text>
</comment>
<dbReference type="GO" id="GO:0005829">
    <property type="term" value="C:cytosol"/>
    <property type="evidence" value="ECO:0007669"/>
    <property type="project" value="TreeGrafter"/>
</dbReference>
<dbReference type="EMBL" id="JAESWA010000023">
    <property type="protein sequence ID" value="MBL4933265.1"/>
    <property type="molecule type" value="Genomic_DNA"/>
</dbReference>
<dbReference type="NCBIfam" id="TIGR01509">
    <property type="entry name" value="HAD-SF-IA-v3"/>
    <property type="match status" value="1"/>
</dbReference>
<keyword evidence="1" id="KW-0378">Hydrolase</keyword>
<dbReference type="GO" id="GO:0008967">
    <property type="term" value="F:phosphoglycolate phosphatase activity"/>
    <property type="evidence" value="ECO:0007669"/>
    <property type="project" value="TreeGrafter"/>
</dbReference>
<dbReference type="SFLD" id="SFLDG01135">
    <property type="entry name" value="C1.5.6:_HAD__Beta-PGM__Phospha"/>
    <property type="match status" value="1"/>
</dbReference>
<dbReference type="InterPro" id="IPR006549">
    <property type="entry name" value="HAD-SF_hydro_IIIA"/>
</dbReference>
<keyword evidence="2" id="KW-1185">Reference proteome</keyword>
<gene>
    <name evidence="1" type="ORF">JK634_15730</name>
</gene>